<dbReference type="EMBL" id="BAAAZG010000014">
    <property type="protein sequence ID" value="GAA4068663.1"/>
    <property type="molecule type" value="Genomic_DNA"/>
</dbReference>
<comment type="caution">
    <text evidence="2">The sequence shown here is derived from an EMBL/GenBank/DDBJ whole genome shotgun (WGS) entry which is preliminary data.</text>
</comment>
<sequence length="242" mass="25276">MGDDVKEFVIVPELEELRRASAEPMAGVQAENKDADPAEFTEAAPRTRKGAPSVSSGPAVDASSRGVGGLQGRWTLIVAGGVFLVTVGSAISAVFSSVPGRPAAESAPSSRVAPRPSAPLVKPAQGGAFSPAMPAPSPGRCAAVLTEVTSGDPDRVADVTERSRFDAGERRLYAATYTGWVKAGLGIRQSRPIGEPSGLRATQVWELRDGAAVLAVSHVTWHRADGGSPWRLTEWPSFQPVK</sequence>
<organism evidence="2 3">
    <name type="scientific">Actinomadura miaoliensis</name>
    <dbReference type="NCBI Taxonomy" id="430685"/>
    <lineage>
        <taxon>Bacteria</taxon>
        <taxon>Bacillati</taxon>
        <taxon>Actinomycetota</taxon>
        <taxon>Actinomycetes</taxon>
        <taxon>Streptosporangiales</taxon>
        <taxon>Thermomonosporaceae</taxon>
        <taxon>Actinomadura</taxon>
    </lineage>
</organism>
<dbReference type="Proteomes" id="UP001500683">
    <property type="component" value="Unassembled WGS sequence"/>
</dbReference>
<evidence type="ECO:0000256" key="1">
    <source>
        <dbReference type="SAM" id="MobiDB-lite"/>
    </source>
</evidence>
<protein>
    <submittedName>
        <fullName evidence="2">Uncharacterized protein</fullName>
    </submittedName>
</protein>
<feature type="region of interest" description="Disordered" evidence="1">
    <location>
        <begin position="20"/>
        <end position="65"/>
    </location>
</feature>
<feature type="region of interest" description="Disordered" evidence="1">
    <location>
        <begin position="99"/>
        <end position="121"/>
    </location>
</feature>
<accession>A0ABP7VJI8</accession>
<reference evidence="3" key="1">
    <citation type="journal article" date="2019" name="Int. J. Syst. Evol. Microbiol.">
        <title>The Global Catalogue of Microorganisms (GCM) 10K type strain sequencing project: providing services to taxonomists for standard genome sequencing and annotation.</title>
        <authorList>
            <consortium name="The Broad Institute Genomics Platform"/>
            <consortium name="The Broad Institute Genome Sequencing Center for Infectious Disease"/>
            <person name="Wu L."/>
            <person name="Ma J."/>
        </authorList>
    </citation>
    <scope>NUCLEOTIDE SEQUENCE [LARGE SCALE GENOMIC DNA]</scope>
    <source>
        <strain evidence="3">JCM 16702</strain>
    </source>
</reference>
<name>A0ABP7VJI8_9ACTN</name>
<keyword evidence="3" id="KW-1185">Reference proteome</keyword>
<feature type="compositionally biased region" description="Low complexity" evidence="1">
    <location>
        <begin position="101"/>
        <end position="119"/>
    </location>
</feature>
<evidence type="ECO:0000313" key="2">
    <source>
        <dbReference type="EMBL" id="GAA4068663.1"/>
    </source>
</evidence>
<gene>
    <name evidence="2" type="ORF">GCM10022214_24550</name>
</gene>
<proteinExistence type="predicted"/>
<evidence type="ECO:0000313" key="3">
    <source>
        <dbReference type="Proteomes" id="UP001500683"/>
    </source>
</evidence>